<evidence type="ECO:0000256" key="1">
    <source>
        <dbReference type="SAM" id="MobiDB-lite"/>
    </source>
</evidence>
<dbReference type="Proteomes" id="UP000494365">
    <property type="component" value="Unassembled WGS sequence"/>
</dbReference>
<feature type="compositionally biased region" description="Low complexity" evidence="1">
    <location>
        <begin position="1"/>
        <end position="21"/>
    </location>
</feature>
<feature type="region of interest" description="Disordered" evidence="1">
    <location>
        <begin position="1"/>
        <end position="60"/>
    </location>
</feature>
<feature type="compositionally biased region" description="Polar residues" evidence="1">
    <location>
        <begin position="26"/>
        <end position="38"/>
    </location>
</feature>
<accession>A0A6S7BDE5</accession>
<sequence>MTIPSNLSSTRLSSLASTPAAEKPATANNPGATRQPQESAAKAHASLPAGLVGHNVNTTA</sequence>
<evidence type="ECO:0000313" key="3">
    <source>
        <dbReference type="Proteomes" id="UP000494365"/>
    </source>
</evidence>
<protein>
    <submittedName>
        <fullName evidence="2">Uncharacterized protein</fullName>
    </submittedName>
</protein>
<name>A0A6S7BDE5_9BURK</name>
<proteinExistence type="predicted"/>
<dbReference type="RefSeq" id="WP_175151142.1">
    <property type="nucleotide sequence ID" value="NZ_CADIKK010000018.1"/>
</dbReference>
<keyword evidence="3" id="KW-1185">Reference proteome</keyword>
<dbReference type="AlphaFoldDB" id="A0A6S7BDE5"/>
<dbReference type="EMBL" id="CADIKK010000018">
    <property type="protein sequence ID" value="CAB3794665.1"/>
    <property type="molecule type" value="Genomic_DNA"/>
</dbReference>
<evidence type="ECO:0000313" key="2">
    <source>
        <dbReference type="EMBL" id="CAB3794665.1"/>
    </source>
</evidence>
<reference evidence="2 3" key="1">
    <citation type="submission" date="2020-04" db="EMBL/GenBank/DDBJ databases">
        <authorList>
            <person name="De Canck E."/>
        </authorList>
    </citation>
    <scope>NUCLEOTIDE SEQUENCE [LARGE SCALE GENOMIC DNA]</scope>
    <source>
        <strain evidence="2 3">LMG 28614</strain>
    </source>
</reference>
<organism evidence="2 3">
    <name type="scientific">Paraburkholderia ultramafica</name>
    <dbReference type="NCBI Taxonomy" id="1544867"/>
    <lineage>
        <taxon>Bacteria</taxon>
        <taxon>Pseudomonadati</taxon>
        <taxon>Pseudomonadota</taxon>
        <taxon>Betaproteobacteria</taxon>
        <taxon>Burkholderiales</taxon>
        <taxon>Burkholderiaceae</taxon>
        <taxon>Paraburkholderia</taxon>
    </lineage>
</organism>
<gene>
    <name evidence="2" type="ORF">LMG28614_03988</name>
</gene>